<organism evidence="1 2">
    <name type="scientific">Sporosarcina saromensis</name>
    <dbReference type="NCBI Taxonomy" id="359365"/>
    <lineage>
        <taxon>Bacteria</taxon>
        <taxon>Bacillati</taxon>
        <taxon>Bacillota</taxon>
        <taxon>Bacilli</taxon>
        <taxon>Bacillales</taxon>
        <taxon>Caryophanaceae</taxon>
        <taxon>Sporosarcina</taxon>
    </lineage>
</organism>
<dbReference type="RefSeq" id="WP_317942989.1">
    <property type="nucleotide sequence ID" value="NZ_JAUBDI010000004.1"/>
</dbReference>
<evidence type="ECO:0000313" key="2">
    <source>
        <dbReference type="Proteomes" id="UP001282284"/>
    </source>
</evidence>
<evidence type="ECO:0008006" key="3">
    <source>
        <dbReference type="Google" id="ProtNLM"/>
    </source>
</evidence>
<dbReference type="EMBL" id="JAUBDI010000004">
    <property type="protein sequence ID" value="MDW0112969.1"/>
    <property type="molecule type" value="Genomic_DNA"/>
</dbReference>
<accession>A0ABU4G7M3</accession>
<protein>
    <recommendedName>
        <fullName evidence="3">Phage protein</fullName>
    </recommendedName>
</protein>
<evidence type="ECO:0000313" key="1">
    <source>
        <dbReference type="EMBL" id="MDW0112969.1"/>
    </source>
</evidence>
<proteinExistence type="predicted"/>
<reference evidence="1 2" key="1">
    <citation type="submission" date="2023-06" db="EMBL/GenBank/DDBJ databases">
        <title>Sporosarcina sp. nov., isolated from Korean traditional fermented seafood 'Jeotgal'.</title>
        <authorList>
            <person name="Yang A.I."/>
            <person name="Shin N.-R."/>
        </authorList>
    </citation>
    <scope>NUCLEOTIDE SEQUENCE [LARGE SCALE GENOMIC DNA]</scope>
    <source>
        <strain evidence="1 2">KCTC13119</strain>
    </source>
</reference>
<sequence length="86" mass="10033">MKITLEYKNADEKQTLLAEHSDKYLVEEKNLFEGKFLVFTDIKPVEIEIIELKQEIRISNAKNNALSERADFIEDVVAEMAIQVYQ</sequence>
<gene>
    <name evidence="1" type="ORF">QT711_07210</name>
</gene>
<dbReference type="Proteomes" id="UP001282284">
    <property type="component" value="Unassembled WGS sequence"/>
</dbReference>
<name>A0ABU4G7M3_9BACL</name>
<keyword evidence="2" id="KW-1185">Reference proteome</keyword>
<comment type="caution">
    <text evidence="1">The sequence shown here is derived from an EMBL/GenBank/DDBJ whole genome shotgun (WGS) entry which is preliminary data.</text>
</comment>